<evidence type="ECO:0000313" key="2">
    <source>
        <dbReference type="EMBL" id="KAK7390369.1"/>
    </source>
</evidence>
<reference evidence="2 3" key="1">
    <citation type="submission" date="2024-01" db="EMBL/GenBank/DDBJ databases">
        <title>The genomes of 5 underutilized Papilionoideae crops provide insights into root nodulation and disease resistanc.</title>
        <authorList>
            <person name="Jiang F."/>
        </authorList>
    </citation>
    <scope>NUCLEOTIDE SEQUENCE [LARGE SCALE GENOMIC DNA]</scope>
    <source>
        <strain evidence="2">DUOXIRENSHENG_FW03</strain>
        <tissue evidence="2">Leaves</tissue>
    </source>
</reference>
<keyword evidence="3" id="KW-1185">Reference proteome</keyword>
<protein>
    <submittedName>
        <fullName evidence="2">Uncharacterized protein</fullName>
    </submittedName>
</protein>
<accession>A0AAN9SA08</accession>
<evidence type="ECO:0000256" key="1">
    <source>
        <dbReference type="SAM" id="Phobius"/>
    </source>
</evidence>
<evidence type="ECO:0000313" key="3">
    <source>
        <dbReference type="Proteomes" id="UP001386955"/>
    </source>
</evidence>
<organism evidence="2 3">
    <name type="scientific">Psophocarpus tetragonolobus</name>
    <name type="common">Winged bean</name>
    <name type="synonym">Dolichos tetragonolobus</name>
    <dbReference type="NCBI Taxonomy" id="3891"/>
    <lineage>
        <taxon>Eukaryota</taxon>
        <taxon>Viridiplantae</taxon>
        <taxon>Streptophyta</taxon>
        <taxon>Embryophyta</taxon>
        <taxon>Tracheophyta</taxon>
        <taxon>Spermatophyta</taxon>
        <taxon>Magnoliopsida</taxon>
        <taxon>eudicotyledons</taxon>
        <taxon>Gunneridae</taxon>
        <taxon>Pentapetalae</taxon>
        <taxon>rosids</taxon>
        <taxon>fabids</taxon>
        <taxon>Fabales</taxon>
        <taxon>Fabaceae</taxon>
        <taxon>Papilionoideae</taxon>
        <taxon>50 kb inversion clade</taxon>
        <taxon>NPAAA clade</taxon>
        <taxon>indigoferoid/millettioid clade</taxon>
        <taxon>Phaseoleae</taxon>
        <taxon>Psophocarpus</taxon>
    </lineage>
</organism>
<feature type="transmembrane region" description="Helical" evidence="1">
    <location>
        <begin position="96"/>
        <end position="124"/>
    </location>
</feature>
<proteinExistence type="predicted"/>
<dbReference type="Proteomes" id="UP001386955">
    <property type="component" value="Unassembled WGS sequence"/>
</dbReference>
<sequence length="128" mass="14970">MRCHQKTRLYNRCLHFPGKSGTPFHLRIGLGTQHKNVEFKSEHLIKIKGDNVQGETLREKKRKRKSTNVRLLLKHTSIHTRCYLKFLRLVFVCHRFVVSVASLYFGSHIFILSFSLSCITLPFYPEGP</sequence>
<keyword evidence="1" id="KW-0812">Transmembrane</keyword>
<name>A0AAN9SA08_PSOTE</name>
<dbReference type="AlphaFoldDB" id="A0AAN9SA08"/>
<gene>
    <name evidence="2" type="ORF">VNO78_25674</name>
</gene>
<dbReference type="EMBL" id="JAYMYS010000006">
    <property type="protein sequence ID" value="KAK7390369.1"/>
    <property type="molecule type" value="Genomic_DNA"/>
</dbReference>
<comment type="caution">
    <text evidence="2">The sequence shown here is derived from an EMBL/GenBank/DDBJ whole genome shotgun (WGS) entry which is preliminary data.</text>
</comment>
<keyword evidence="1" id="KW-1133">Transmembrane helix</keyword>
<keyword evidence="1" id="KW-0472">Membrane</keyword>